<gene>
    <name evidence="4" type="ORF">C7M71_024330</name>
</gene>
<protein>
    <submittedName>
        <fullName evidence="4">Thioesterase family protein</fullName>
    </submittedName>
</protein>
<dbReference type="Pfam" id="PF13622">
    <property type="entry name" value="4HBT_3"/>
    <property type="match status" value="1"/>
</dbReference>
<evidence type="ECO:0000313" key="4">
    <source>
        <dbReference type="EMBL" id="AXI80064.1"/>
    </source>
</evidence>
<dbReference type="PANTHER" id="PTHR38110:SF1">
    <property type="entry name" value="THIOESTERASE DOMAIN-CONTAINING PROTEIN"/>
    <property type="match status" value="1"/>
</dbReference>
<sequence>MHSMTAMDTAARPGDTEFDRGTAVTEHPAEPGVYRTELDGGWRIGGGINGGLLLATAARALSRELRSGSGHPDPYSISAYYLSASTPGPATLHTEVVRRGRSVSTGQVSLIQQRPDGTRAERLRALATYGDLDALPEDVRTSATPPELPPPDQCIGADQAPPDFLAQADLLHRLDLRLDPACVGWALGVPSGSGTIRGWLRLADGRDPDPLMLLLAADSLPPVTFDLGLFGWTPTLELTVHVRAKPAPGWLLVSHTTRNLAGGYLEEDAEVWDSTGRLVAQSRQLAAAPRP</sequence>
<dbReference type="AlphaFoldDB" id="A0A345T259"/>
<organism evidence="4 5">
    <name type="scientific">Peterkaempfera bronchialis</name>
    <dbReference type="NCBI Taxonomy" id="2126346"/>
    <lineage>
        <taxon>Bacteria</taxon>
        <taxon>Bacillati</taxon>
        <taxon>Actinomycetota</taxon>
        <taxon>Actinomycetes</taxon>
        <taxon>Kitasatosporales</taxon>
        <taxon>Streptomycetaceae</taxon>
        <taxon>Peterkaempfera</taxon>
    </lineage>
</organism>
<keyword evidence="5" id="KW-1185">Reference proteome</keyword>
<feature type="domain" description="Acyl-CoA thioesterase-like N-terminal HotDog" evidence="2">
    <location>
        <begin position="39"/>
        <end position="130"/>
    </location>
</feature>
<name>A0A345T259_9ACTN</name>
<feature type="domain" description="Acyl-CoA thioesterase-like C-terminal" evidence="3">
    <location>
        <begin position="151"/>
        <end position="286"/>
    </location>
</feature>
<proteinExistence type="predicted"/>
<dbReference type="PANTHER" id="PTHR38110">
    <property type="entry name" value="CHROMOSOME 23, WHOLE GENOME SHOTGUN SEQUENCE"/>
    <property type="match status" value="1"/>
</dbReference>
<evidence type="ECO:0000256" key="1">
    <source>
        <dbReference type="SAM" id="MobiDB-lite"/>
    </source>
</evidence>
<dbReference type="EMBL" id="CP031264">
    <property type="protein sequence ID" value="AXI80064.1"/>
    <property type="molecule type" value="Genomic_DNA"/>
</dbReference>
<dbReference type="InterPro" id="IPR049449">
    <property type="entry name" value="TesB_ACOT8-like_N"/>
</dbReference>
<dbReference type="InterPro" id="IPR029069">
    <property type="entry name" value="HotDog_dom_sf"/>
</dbReference>
<dbReference type="InterPro" id="IPR042171">
    <property type="entry name" value="Acyl-CoA_hotdog"/>
</dbReference>
<dbReference type="Gene3D" id="2.40.160.210">
    <property type="entry name" value="Acyl-CoA thioesterase, double hotdog domain"/>
    <property type="match status" value="1"/>
</dbReference>
<dbReference type="InterPro" id="IPR049450">
    <property type="entry name" value="ACOT8-like_C"/>
</dbReference>
<evidence type="ECO:0000259" key="2">
    <source>
        <dbReference type="Pfam" id="PF13622"/>
    </source>
</evidence>
<dbReference type="SUPFAM" id="SSF54637">
    <property type="entry name" value="Thioesterase/thiol ester dehydrase-isomerase"/>
    <property type="match status" value="2"/>
</dbReference>
<reference evidence="5" key="1">
    <citation type="submission" date="2018-07" db="EMBL/GenBank/DDBJ databases">
        <title>Streptacidiphilus bronchialis DSM 106435 chromosome.</title>
        <authorList>
            <person name="Batra D."/>
            <person name="Gulvik C.A."/>
        </authorList>
    </citation>
    <scope>NUCLEOTIDE SEQUENCE [LARGE SCALE GENOMIC DNA]</scope>
    <source>
        <strain evidence="5">DSM 106435</strain>
    </source>
</reference>
<evidence type="ECO:0000313" key="5">
    <source>
        <dbReference type="Proteomes" id="UP000249340"/>
    </source>
</evidence>
<dbReference type="RefSeq" id="WP_111491531.1">
    <property type="nucleotide sequence ID" value="NZ_CP031264.1"/>
</dbReference>
<accession>A0A345T259</accession>
<dbReference type="KEGG" id="stri:C7M71_024330"/>
<evidence type="ECO:0000259" key="3">
    <source>
        <dbReference type="Pfam" id="PF20789"/>
    </source>
</evidence>
<dbReference type="InterPro" id="IPR052389">
    <property type="entry name" value="Sec_Metab_Biosynth-Assoc"/>
</dbReference>
<feature type="region of interest" description="Disordered" evidence="1">
    <location>
        <begin position="1"/>
        <end position="31"/>
    </location>
</feature>
<dbReference type="Pfam" id="PF20789">
    <property type="entry name" value="4HBT_3C"/>
    <property type="match status" value="1"/>
</dbReference>
<dbReference type="OrthoDB" id="5418286at2"/>
<dbReference type="Proteomes" id="UP000249340">
    <property type="component" value="Chromosome"/>
</dbReference>